<protein>
    <submittedName>
        <fullName evidence="2">Uncharacterized protein</fullName>
    </submittedName>
</protein>
<comment type="caution">
    <text evidence="2">The sequence shown here is derived from an EMBL/GenBank/DDBJ whole genome shotgun (WGS) entry which is preliminary data.</text>
</comment>
<sequence length="70" mass="7552">MQQQPETPARNTRIGFTLEDTSSRQGPGACLALGFGPSLTGGGCAAARVSVRQFYKEWGSKLISAIYMER</sequence>
<organism evidence="2 3">
    <name type="scientific">Myxococcus virescens</name>
    <dbReference type="NCBI Taxonomy" id="83456"/>
    <lineage>
        <taxon>Bacteria</taxon>
        <taxon>Pseudomonadati</taxon>
        <taxon>Myxococcota</taxon>
        <taxon>Myxococcia</taxon>
        <taxon>Myxococcales</taxon>
        <taxon>Cystobacterineae</taxon>
        <taxon>Myxococcaceae</taxon>
        <taxon>Myxococcus</taxon>
    </lineage>
</organism>
<feature type="region of interest" description="Disordered" evidence="1">
    <location>
        <begin position="1"/>
        <end position="24"/>
    </location>
</feature>
<accession>A0A511HP94</accession>
<dbReference type="AlphaFoldDB" id="A0A511HP94"/>
<gene>
    <name evidence="2" type="ORF">MVI01_71950</name>
</gene>
<dbReference type="Proteomes" id="UP000321224">
    <property type="component" value="Unassembled WGS sequence"/>
</dbReference>
<proteinExistence type="predicted"/>
<feature type="compositionally biased region" description="Polar residues" evidence="1">
    <location>
        <begin position="1"/>
        <end position="10"/>
    </location>
</feature>
<reference evidence="2 3" key="1">
    <citation type="submission" date="2019-07" db="EMBL/GenBank/DDBJ databases">
        <title>Whole genome shotgun sequence of Myxococcus virescens NBRC 100334.</title>
        <authorList>
            <person name="Hosoyama A."/>
            <person name="Uohara A."/>
            <person name="Ohji S."/>
            <person name="Ichikawa N."/>
        </authorList>
    </citation>
    <scope>NUCLEOTIDE SEQUENCE [LARGE SCALE GENOMIC DNA]</scope>
    <source>
        <strain evidence="2 3">NBRC 100334</strain>
    </source>
</reference>
<dbReference type="EMBL" id="BJVY01000072">
    <property type="protein sequence ID" value="GEL75411.1"/>
    <property type="molecule type" value="Genomic_DNA"/>
</dbReference>
<evidence type="ECO:0000313" key="3">
    <source>
        <dbReference type="Proteomes" id="UP000321224"/>
    </source>
</evidence>
<evidence type="ECO:0000313" key="2">
    <source>
        <dbReference type="EMBL" id="GEL75411.1"/>
    </source>
</evidence>
<evidence type="ECO:0000256" key="1">
    <source>
        <dbReference type="SAM" id="MobiDB-lite"/>
    </source>
</evidence>
<name>A0A511HP94_9BACT</name>